<keyword evidence="5" id="KW-1185">Reference proteome</keyword>
<keyword evidence="2" id="KW-0732">Signal</keyword>
<dbReference type="OrthoDB" id="7344076at2"/>
<feature type="domain" description="Lysozyme inhibitor LprI-like N-terminal" evidence="3">
    <location>
        <begin position="33"/>
        <end position="113"/>
    </location>
</feature>
<dbReference type="AlphaFoldDB" id="A0A512N505"/>
<name>A0A512N505_9HYPH</name>
<evidence type="ECO:0000256" key="2">
    <source>
        <dbReference type="SAM" id="SignalP"/>
    </source>
</evidence>
<evidence type="ECO:0000259" key="3">
    <source>
        <dbReference type="Pfam" id="PF07007"/>
    </source>
</evidence>
<dbReference type="Gene3D" id="3.30.565.40">
    <property type="entry name" value="Fervidobacterium nodosum Rt17-B1 like"/>
    <property type="match status" value="1"/>
</dbReference>
<dbReference type="PANTHER" id="PTHR37549:SF1">
    <property type="entry name" value="LIPOPROTEIN LPRI"/>
    <property type="match status" value="1"/>
</dbReference>
<comment type="caution">
    <text evidence="4">The sequence shown here is derived from an EMBL/GenBank/DDBJ whole genome shotgun (WGS) entry which is preliminary data.</text>
</comment>
<evidence type="ECO:0000313" key="5">
    <source>
        <dbReference type="Proteomes" id="UP000321058"/>
    </source>
</evidence>
<sequence>MVRSLADRCALAGALLLTLAGAALAQGTSRVDCSKAATTIERAICAKPELAAADRKMAIAYAALAGKLTGAAKEHLLADQIRWLANRAAACVVEPSEMEECLESRDRDRIAQLEWLGEGAYPFISEQAIVKAAKVRGIPYIVDASYPQFDGGTVDFGAVNRQLAASAGEGADRAVPGPDTDNDGGNYNGPAWRYEQAFTLYRPGPNAVSVKIAYNAYEGGAHGIIGVSGMLVDLRTGKSVGPEGVFLPTSNWLRELMRIVSADINTPNLSDILKQPNRYVFLEDRLELSFNQYEGGPYTVEISYDRLRSLLRVDGPVPR</sequence>
<dbReference type="Gene3D" id="1.20.1270.180">
    <property type="match status" value="1"/>
</dbReference>
<organism evidence="4 5">
    <name type="scientific">Reyranella soli</name>
    <dbReference type="NCBI Taxonomy" id="1230389"/>
    <lineage>
        <taxon>Bacteria</taxon>
        <taxon>Pseudomonadati</taxon>
        <taxon>Pseudomonadota</taxon>
        <taxon>Alphaproteobacteria</taxon>
        <taxon>Hyphomicrobiales</taxon>
        <taxon>Reyranellaceae</taxon>
        <taxon>Reyranella</taxon>
    </lineage>
</organism>
<protein>
    <recommendedName>
        <fullName evidence="3">Lysozyme inhibitor LprI-like N-terminal domain-containing protein</fullName>
    </recommendedName>
</protein>
<accession>A0A512N505</accession>
<dbReference type="Pfam" id="PF07007">
    <property type="entry name" value="LprI"/>
    <property type="match status" value="1"/>
</dbReference>
<feature type="region of interest" description="Disordered" evidence="1">
    <location>
        <begin position="167"/>
        <end position="187"/>
    </location>
</feature>
<feature type="chain" id="PRO_5021883355" description="Lysozyme inhibitor LprI-like N-terminal domain-containing protein" evidence="2">
    <location>
        <begin position="26"/>
        <end position="319"/>
    </location>
</feature>
<dbReference type="InterPro" id="IPR052755">
    <property type="entry name" value="Lysozyme_Inhibitor_LprI"/>
</dbReference>
<reference evidence="4 5" key="1">
    <citation type="submission" date="2019-07" db="EMBL/GenBank/DDBJ databases">
        <title>Whole genome shotgun sequence of Reyranella soli NBRC 108950.</title>
        <authorList>
            <person name="Hosoyama A."/>
            <person name="Uohara A."/>
            <person name="Ohji S."/>
            <person name="Ichikawa N."/>
        </authorList>
    </citation>
    <scope>NUCLEOTIDE SEQUENCE [LARGE SCALE GENOMIC DNA]</scope>
    <source>
        <strain evidence="4 5">NBRC 108950</strain>
    </source>
</reference>
<dbReference type="Proteomes" id="UP000321058">
    <property type="component" value="Unassembled WGS sequence"/>
</dbReference>
<evidence type="ECO:0000256" key="1">
    <source>
        <dbReference type="SAM" id="MobiDB-lite"/>
    </source>
</evidence>
<feature type="signal peptide" evidence="2">
    <location>
        <begin position="1"/>
        <end position="25"/>
    </location>
</feature>
<gene>
    <name evidence="4" type="ORF">RSO01_08970</name>
</gene>
<dbReference type="PANTHER" id="PTHR37549">
    <property type="entry name" value="LIPOPROTEIN LPRI"/>
    <property type="match status" value="1"/>
</dbReference>
<dbReference type="InterPro" id="IPR009739">
    <property type="entry name" value="LprI-like_N"/>
</dbReference>
<dbReference type="EMBL" id="BKAJ01000016">
    <property type="protein sequence ID" value="GEP53731.1"/>
    <property type="molecule type" value="Genomic_DNA"/>
</dbReference>
<proteinExistence type="predicted"/>
<evidence type="ECO:0000313" key="4">
    <source>
        <dbReference type="EMBL" id="GEP53731.1"/>
    </source>
</evidence>
<dbReference type="RefSeq" id="WP_147146650.1">
    <property type="nucleotide sequence ID" value="NZ_BKAJ01000016.1"/>
</dbReference>
<dbReference type="GO" id="GO:0005576">
    <property type="term" value="C:extracellular region"/>
    <property type="evidence" value="ECO:0007669"/>
    <property type="project" value="TreeGrafter"/>
</dbReference>